<dbReference type="PANTHER" id="PTHR42770">
    <property type="entry name" value="AMINO ACID TRANSPORTER-RELATED"/>
    <property type="match status" value="1"/>
</dbReference>
<evidence type="ECO:0008006" key="12">
    <source>
        <dbReference type="Google" id="ProtNLM"/>
    </source>
</evidence>
<evidence type="ECO:0000256" key="5">
    <source>
        <dbReference type="ARBA" id="ARBA00022989"/>
    </source>
</evidence>
<evidence type="ECO:0000256" key="3">
    <source>
        <dbReference type="ARBA" id="ARBA00022475"/>
    </source>
</evidence>
<dbReference type="AlphaFoldDB" id="A0A3N0IYC0"/>
<evidence type="ECO:0000256" key="6">
    <source>
        <dbReference type="ARBA" id="ARBA00023136"/>
    </source>
</evidence>
<keyword evidence="3" id="KW-1003">Cell membrane</keyword>
<feature type="transmembrane region" description="Helical" evidence="7">
    <location>
        <begin position="269"/>
        <end position="291"/>
    </location>
</feature>
<keyword evidence="4 7" id="KW-0812">Transmembrane</keyword>
<accession>A0A3N0IYC0</accession>
<evidence type="ECO:0000256" key="1">
    <source>
        <dbReference type="ARBA" id="ARBA00004651"/>
    </source>
</evidence>
<evidence type="ECO:0000313" key="9">
    <source>
        <dbReference type="EMBL" id="RNM41983.1"/>
    </source>
</evidence>
<comment type="caution">
    <text evidence="9">The sequence shown here is derived from an EMBL/GenBank/DDBJ whole genome shotgun (WGS) entry which is preliminary data.</text>
</comment>
<dbReference type="Proteomes" id="UP000270112">
    <property type="component" value="Unassembled WGS sequence"/>
</dbReference>
<dbReference type="Gene3D" id="1.20.1740.10">
    <property type="entry name" value="Amino acid/polyamine transporter I"/>
    <property type="match status" value="1"/>
</dbReference>
<dbReference type="PANTHER" id="PTHR42770:SF15">
    <property type="entry name" value="GLUTAMATE_GAMMA-AMINOBUTYRATE ANTIPORTER-RELATED"/>
    <property type="match status" value="1"/>
</dbReference>
<evidence type="ECO:0000256" key="4">
    <source>
        <dbReference type="ARBA" id="ARBA00022692"/>
    </source>
</evidence>
<feature type="transmembrane region" description="Helical" evidence="7">
    <location>
        <begin position="319"/>
        <end position="340"/>
    </location>
</feature>
<evidence type="ECO:0000256" key="7">
    <source>
        <dbReference type="SAM" id="Phobius"/>
    </source>
</evidence>
<feature type="transmembrane region" description="Helical" evidence="7">
    <location>
        <begin position="419"/>
        <end position="437"/>
    </location>
</feature>
<feature type="transmembrane region" description="Helical" evidence="7">
    <location>
        <begin position="115"/>
        <end position="134"/>
    </location>
</feature>
<feature type="transmembrane region" description="Helical" evidence="7">
    <location>
        <begin position="146"/>
        <end position="167"/>
    </location>
</feature>
<feature type="transmembrane region" description="Helical" evidence="7">
    <location>
        <begin position="222"/>
        <end position="245"/>
    </location>
</feature>
<sequence>MQGKLGKFDAFMILICGLMFADAIASNSSAGVPSITWWLILGLLYMIPSGFIIGELSGAFPGEGGIFVWISEGLGPKWAARTSWLFFCCGLFIPVSSFVMCSDILFTLFYPAAPFVARVAVALVFVWLMALVCMRPMSESKWVVNIAGLVKIAIFALALVAGIAYLAKGNAIANDISLATLTPTLDQSLMFLPIIVYCCTGMELASASAEQLDNPSKMLPKVIIGVAVTAVVLNVLANLGMLMVLPVDGIDLDLGILDLFLVGFGSSTFYYIAGIAFLFAVFAQCVTWLVGGNRGTAESAKEGELPAFLGKETKGHQPIGAILTTCAASTIMLILYAFMADTAADLFFSLLSCGVIGSLIPYVFMLIAYQRLKRRGAMDGYVGFKAPAGFALSWVCQIVQVVTLLLMIYIPGHGWNPDVITNVGGAAFMLITGELAIRYANAKAKLQDAAAPSPQLDEEAVEG</sequence>
<feature type="transmembrane region" description="Helical" evidence="7">
    <location>
        <begin position="346"/>
        <end position="369"/>
    </location>
</feature>
<dbReference type="RefSeq" id="WP_114547538.1">
    <property type="nucleotide sequence ID" value="NZ_CALJMG010000030.1"/>
</dbReference>
<dbReference type="GO" id="GO:0022857">
    <property type="term" value="F:transmembrane transporter activity"/>
    <property type="evidence" value="ECO:0007669"/>
    <property type="project" value="InterPro"/>
</dbReference>
<dbReference type="EMBL" id="PPTT01000034">
    <property type="protein sequence ID" value="RDB65956.1"/>
    <property type="molecule type" value="Genomic_DNA"/>
</dbReference>
<name>A0A3N0IYC0_9ACTN</name>
<comment type="subcellular location">
    <subcellularLocation>
        <location evidence="1">Cell membrane</location>
        <topology evidence="1">Multi-pass membrane protein</topology>
    </subcellularLocation>
</comment>
<keyword evidence="6 7" id="KW-0472">Membrane</keyword>
<dbReference type="Pfam" id="PF13520">
    <property type="entry name" value="AA_permease_2"/>
    <property type="match status" value="1"/>
</dbReference>
<gene>
    <name evidence="8" type="ORF">C1876_15035</name>
    <name evidence="9" type="ORF">DMP09_07215</name>
</gene>
<keyword evidence="10" id="KW-1185">Reference proteome</keyword>
<dbReference type="InterPro" id="IPR050367">
    <property type="entry name" value="APC_superfamily"/>
</dbReference>
<protein>
    <recommendedName>
        <fullName evidence="12">Amino acid permease</fullName>
    </recommendedName>
</protein>
<feature type="transmembrane region" description="Helical" evidence="7">
    <location>
        <begin position="35"/>
        <end position="53"/>
    </location>
</feature>
<reference evidence="8 10" key="1">
    <citation type="journal article" date="2018" name="Elife">
        <title>Discovery and characterization of a prevalent human gut bacterial enzyme sufficient for the inactivation of a family of plant toxins.</title>
        <authorList>
            <person name="Koppel N."/>
            <person name="Bisanz J.E."/>
            <person name="Pandelia M.E."/>
            <person name="Turnbaugh P.J."/>
            <person name="Balskus E.P."/>
        </authorList>
    </citation>
    <scope>NUCLEOTIDE SEQUENCE [LARGE SCALE GENOMIC DNA]</scope>
    <source>
        <strain evidence="8 10">DSM 16107</strain>
    </source>
</reference>
<dbReference type="GO" id="GO:0005886">
    <property type="term" value="C:plasma membrane"/>
    <property type="evidence" value="ECO:0007669"/>
    <property type="project" value="UniProtKB-SubCell"/>
</dbReference>
<organism evidence="9 11">
    <name type="scientific">Eggerthella sinensis</name>
    <dbReference type="NCBI Taxonomy" id="242230"/>
    <lineage>
        <taxon>Bacteria</taxon>
        <taxon>Bacillati</taxon>
        <taxon>Actinomycetota</taxon>
        <taxon>Coriobacteriia</taxon>
        <taxon>Eggerthellales</taxon>
        <taxon>Eggerthellaceae</taxon>
        <taxon>Eggerthella</taxon>
    </lineage>
</organism>
<reference evidence="9" key="3">
    <citation type="journal article" date="2019" name="Microbiol. Resour. Announc.">
        <title>Draft Genome Sequences of Type Strains of Gordonibacter faecihominis, Paraeggerthella hongkongensis, Parvibacter caecicola,Slackia equolifaciens, Slackia faecicanis, and Slackia isoflavoniconvertens.</title>
        <authorList>
            <person name="Danylec N."/>
            <person name="Stoll D.A."/>
            <person name="Dotsch A."/>
            <person name="Huch M."/>
        </authorList>
    </citation>
    <scope>NUCLEOTIDE SEQUENCE</scope>
    <source>
        <strain evidence="9">DSM 16107</strain>
    </source>
</reference>
<evidence type="ECO:0000256" key="2">
    <source>
        <dbReference type="ARBA" id="ARBA00022448"/>
    </source>
</evidence>
<dbReference type="PIRSF" id="PIRSF006060">
    <property type="entry name" value="AA_transporter"/>
    <property type="match status" value="1"/>
</dbReference>
<keyword evidence="2" id="KW-0813">Transport</keyword>
<feature type="transmembrane region" description="Helical" evidence="7">
    <location>
        <begin position="84"/>
        <end position="109"/>
    </location>
</feature>
<keyword evidence="5 7" id="KW-1133">Transmembrane helix</keyword>
<dbReference type="InterPro" id="IPR002293">
    <property type="entry name" value="AA/rel_permease1"/>
</dbReference>
<evidence type="ECO:0000313" key="11">
    <source>
        <dbReference type="Proteomes" id="UP000270112"/>
    </source>
</evidence>
<reference evidence="11" key="2">
    <citation type="submission" date="2018-05" db="EMBL/GenBank/DDBJ databases">
        <title>Genome Sequencing of selected type strains of the family Eggerthellaceae.</title>
        <authorList>
            <person name="Danylec N."/>
            <person name="Stoll D.A."/>
            <person name="Doetsch A."/>
            <person name="Huch M."/>
        </authorList>
    </citation>
    <scope>NUCLEOTIDE SEQUENCE [LARGE SCALE GENOMIC DNA]</scope>
    <source>
        <strain evidence="11">DSM 16107</strain>
    </source>
</reference>
<feature type="transmembrane region" description="Helical" evidence="7">
    <location>
        <begin position="390"/>
        <end position="413"/>
    </location>
</feature>
<evidence type="ECO:0000313" key="8">
    <source>
        <dbReference type="EMBL" id="RDB65956.1"/>
    </source>
</evidence>
<dbReference type="Proteomes" id="UP000253817">
    <property type="component" value="Unassembled WGS sequence"/>
</dbReference>
<dbReference type="OrthoDB" id="3170677at2"/>
<dbReference type="EMBL" id="QICC01000022">
    <property type="protein sequence ID" value="RNM41983.1"/>
    <property type="molecule type" value="Genomic_DNA"/>
</dbReference>
<evidence type="ECO:0000313" key="10">
    <source>
        <dbReference type="Proteomes" id="UP000253817"/>
    </source>
</evidence>
<proteinExistence type="predicted"/>